<dbReference type="PANTHER" id="PTHR38834:SF3">
    <property type="entry name" value="SOLUTE-BINDING PROTEIN FAMILY 3_N-TERMINAL DOMAIN-CONTAINING PROTEIN"/>
    <property type="match status" value="1"/>
</dbReference>
<evidence type="ECO:0000313" key="6">
    <source>
        <dbReference type="Proteomes" id="UP000295506"/>
    </source>
</evidence>
<reference evidence="4 6" key="2">
    <citation type="submission" date="2019-03" db="EMBL/GenBank/DDBJ databases">
        <title>Genomic Encyclopedia of Type Strains, Phase IV (KMG-IV): sequencing the most valuable type-strain genomes for metagenomic binning, comparative biology and taxonomic classification.</title>
        <authorList>
            <person name="Goeker M."/>
        </authorList>
    </citation>
    <scope>NUCLEOTIDE SEQUENCE [LARGE SCALE GENOMIC DNA]</scope>
    <source>
        <strain evidence="4 6">DSM 101483</strain>
    </source>
</reference>
<keyword evidence="5" id="KW-1185">Reference proteome</keyword>
<dbReference type="AlphaFoldDB" id="A0A126QKL9"/>
<reference evidence="3 5" key="1">
    <citation type="journal article" date="2016" name="Front. Microbiol.">
        <title>Genome Sequence of the Piezophilic, Mesophilic Sulfate-Reducing Bacterium Desulfovibrio indicus J2T.</title>
        <authorList>
            <person name="Cao J."/>
            <person name="Maignien L."/>
            <person name="Shao Z."/>
            <person name="Alain K."/>
            <person name="Jebbar M."/>
        </authorList>
    </citation>
    <scope>NUCLEOTIDE SEQUENCE [LARGE SCALE GENOMIC DNA]</scope>
    <source>
        <strain evidence="3 5">J2</strain>
    </source>
</reference>
<gene>
    <name evidence="3" type="ORF">AWY79_04900</name>
    <name evidence="4" type="ORF">EDC59_10492</name>
</gene>
<dbReference type="RefSeq" id="WP_066801075.1">
    <property type="nucleotide sequence ID" value="NZ_CP014206.1"/>
</dbReference>
<dbReference type="Pfam" id="PF00497">
    <property type="entry name" value="SBP_bac_3"/>
    <property type="match status" value="1"/>
</dbReference>
<dbReference type="Proteomes" id="UP000055611">
    <property type="component" value="Chromosome"/>
</dbReference>
<dbReference type="EMBL" id="SOBK01000004">
    <property type="protein sequence ID" value="TDT89099.1"/>
    <property type="molecule type" value="Genomic_DNA"/>
</dbReference>
<feature type="chain" id="PRO_5044548119" evidence="1">
    <location>
        <begin position="30"/>
        <end position="255"/>
    </location>
</feature>
<evidence type="ECO:0000259" key="2">
    <source>
        <dbReference type="Pfam" id="PF00497"/>
    </source>
</evidence>
<sequence length="255" mass="29114">MRAHSSLLLPVLCLTLLLSLSPAVHPAHAGEEPLLLVSGNYEPYVIAQGTRPGLLSEIVTQAFAEQGIRVEIRFYPWRRCALMVETGEAFAAFPYARTDKRARYAWFSDVIWVCRNVFFYMKGRMGEFDFTTLEALRPYLIAGTSGNYYEEVFREKGLTVDYAPGEASGVRKLWELRTALFAEDELVGRTLIARIFPARRDRFGWTPTPWNLNPQHLMVSKAYPGARELMDRFNAGLWAIRDSGAYDRIVESYLK</sequence>
<feature type="signal peptide" evidence="1">
    <location>
        <begin position="1"/>
        <end position="29"/>
    </location>
</feature>
<organism evidence="4 6">
    <name type="scientific">Pseudodesulfovibrio indicus</name>
    <dbReference type="NCBI Taxonomy" id="1716143"/>
    <lineage>
        <taxon>Bacteria</taxon>
        <taxon>Pseudomonadati</taxon>
        <taxon>Thermodesulfobacteriota</taxon>
        <taxon>Desulfovibrionia</taxon>
        <taxon>Desulfovibrionales</taxon>
        <taxon>Desulfovibrionaceae</taxon>
    </lineage>
</organism>
<dbReference type="KEGG" id="dej:AWY79_04900"/>
<dbReference type="SUPFAM" id="SSF53850">
    <property type="entry name" value="Periplasmic binding protein-like II"/>
    <property type="match status" value="1"/>
</dbReference>
<feature type="domain" description="Solute-binding protein family 3/N-terminal" evidence="2">
    <location>
        <begin position="37"/>
        <end position="254"/>
    </location>
</feature>
<dbReference type="Gene3D" id="3.40.190.10">
    <property type="entry name" value="Periplasmic binding protein-like II"/>
    <property type="match status" value="2"/>
</dbReference>
<dbReference type="EMBL" id="CP014206">
    <property type="protein sequence ID" value="AMK10501.1"/>
    <property type="molecule type" value="Genomic_DNA"/>
</dbReference>
<name>A0A126QKL9_9BACT</name>
<evidence type="ECO:0000313" key="4">
    <source>
        <dbReference type="EMBL" id="TDT89099.1"/>
    </source>
</evidence>
<dbReference type="InterPro" id="IPR001638">
    <property type="entry name" value="Solute-binding_3/MltF_N"/>
</dbReference>
<dbReference type="Proteomes" id="UP000295506">
    <property type="component" value="Unassembled WGS sequence"/>
</dbReference>
<protein>
    <submittedName>
        <fullName evidence="4">Amino acid ABC transporter substrate-binding protein (PAAT family)</fullName>
    </submittedName>
</protein>
<evidence type="ECO:0000313" key="3">
    <source>
        <dbReference type="EMBL" id="AMK10501.1"/>
    </source>
</evidence>
<evidence type="ECO:0000256" key="1">
    <source>
        <dbReference type="SAM" id="SignalP"/>
    </source>
</evidence>
<dbReference type="OrthoDB" id="5452509at2"/>
<keyword evidence="1" id="KW-0732">Signal</keyword>
<accession>A0A126QKL9</accession>
<proteinExistence type="predicted"/>
<dbReference type="PANTHER" id="PTHR38834">
    <property type="entry name" value="PERIPLASMIC SUBSTRATE BINDING PROTEIN FAMILY 3"/>
    <property type="match status" value="1"/>
</dbReference>
<evidence type="ECO:0000313" key="5">
    <source>
        <dbReference type="Proteomes" id="UP000055611"/>
    </source>
</evidence>